<evidence type="ECO:0000313" key="2">
    <source>
        <dbReference type="EMBL" id="QDU40950.1"/>
    </source>
</evidence>
<evidence type="ECO:0000313" key="3">
    <source>
        <dbReference type="Proteomes" id="UP000320496"/>
    </source>
</evidence>
<dbReference type="AlphaFoldDB" id="A0A517ZEP3"/>
<feature type="transmembrane region" description="Helical" evidence="1">
    <location>
        <begin position="73"/>
        <end position="98"/>
    </location>
</feature>
<protein>
    <submittedName>
        <fullName evidence="2">Uncharacterized protein</fullName>
    </submittedName>
</protein>
<evidence type="ECO:0000256" key="1">
    <source>
        <dbReference type="SAM" id="Phobius"/>
    </source>
</evidence>
<dbReference type="EMBL" id="CP036275">
    <property type="protein sequence ID" value="QDU40950.1"/>
    <property type="molecule type" value="Genomic_DNA"/>
</dbReference>
<keyword evidence="1" id="KW-0472">Membrane</keyword>
<accession>A0A517ZEP3</accession>
<keyword evidence="1" id="KW-1133">Transmembrane helix</keyword>
<dbReference type="OrthoDB" id="283734at2"/>
<gene>
    <name evidence="2" type="ORF">Mal4_53130</name>
</gene>
<keyword evidence="3" id="KW-1185">Reference proteome</keyword>
<dbReference type="Proteomes" id="UP000320496">
    <property type="component" value="Chromosome"/>
</dbReference>
<organism evidence="2 3">
    <name type="scientific">Maioricimonas rarisocia</name>
    <dbReference type="NCBI Taxonomy" id="2528026"/>
    <lineage>
        <taxon>Bacteria</taxon>
        <taxon>Pseudomonadati</taxon>
        <taxon>Planctomycetota</taxon>
        <taxon>Planctomycetia</taxon>
        <taxon>Planctomycetales</taxon>
        <taxon>Planctomycetaceae</taxon>
        <taxon>Maioricimonas</taxon>
    </lineage>
</organism>
<dbReference type="RefSeq" id="WP_145372187.1">
    <property type="nucleotide sequence ID" value="NZ_CP036275.1"/>
</dbReference>
<reference evidence="2 3" key="1">
    <citation type="submission" date="2019-02" db="EMBL/GenBank/DDBJ databases">
        <title>Deep-cultivation of Planctomycetes and their phenomic and genomic characterization uncovers novel biology.</title>
        <authorList>
            <person name="Wiegand S."/>
            <person name="Jogler M."/>
            <person name="Boedeker C."/>
            <person name="Pinto D."/>
            <person name="Vollmers J."/>
            <person name="Rivas-Marin E."/>
            <person name="Kohn T."/>
            <person name="Peeters S.H."/>
            <person name="Heuer A."/>
            <person name="Rast P."/>
            <person name="Oberbeckmann S."/>
            <person name="Bunk B."/>
            <person name="Jeske O."/>
            <person name="Meyerdierks A."/>
            <person name="Storesund J.E."/>
            <person name="Kallscheuer N."/>
            <person name="Luecker S."/>
            <person name="Lage O.M."/>
            <person name="Pohl T."/>
            <person name="Merkel B.J."/>
            <person name="Hornburger P."/>
            <person name="Mueller R.-W."/>
            <person name="Bruemmer F."/>
            <person name="Labrenz M."/>
            <person name="Spormann A.M."/>
            <person name="Op den Camp H."/>
            <person name="Overmann J."/>
            <person name="Amann R."/>
            <person name="Jetten M.S.M."/>
            <person name="Mascher T."/>
            <person name="Medema M.H."/>
            <person name="Devos D.P."/>
            <person name="Kaster A.-K."/>
            <person name="Ovreas L."/>
            <person name="Rohde M."/>
            <person name="Galperin M.Y."/>
            <person name="Jogler C."/>
        </authorList>
    </citation>
    <scope>NUCLEOTIDE SEQUENCE [LARGE SCALE GENOMIC DNA]</scope>
    <source>
        <strain evidence="2 3">Mal4</strain>
    </source>
</reference>
<name>A0A517ZEP3_9PLAN</name>
<keyword evidence="1" id="KW-0812">Transmembrane</keyword>
<sequence length="174" mass="18157">MSSDTRNVLLEPVEYKVTETPLGTWRRHLSTSNALFEEFTSHAHVGGLPLLHFTRGKSPETGKRKTARGIIAVGGRAVGVLAVGQIAWGVVAIGQVAVGMVFSLGQAAFAAVAIGQLSIAVLFAAGQLAAAPTAIGQIAAGQYVLAQYGVGEHVWDMRGADAAAQRLFGPLIPW</sequence>
<feature type="transmembrane region" description="Helical" evidence="1">
    <location>
        <begin position="104"/>
        <end position="125"/>
    </location>
</feature>
<proteinExistence type="predicted"/>
<dbReference type="KEGG" id="mri:Mal4_53130"/>